<sequence>MDSTEMEEEPLLLNHVKKQLDQLPIICNMVQQNLQKEQQKQKDRHDEKLKKI</sequence>
<protein>
    <submittedName>
        <fullName evidence="1">13292_t:CDS:1</fullName>
    </submittedName>
</protein>
<proteinExistence type="predicted"/>
<accession>A0A9N9NKU9</accession>
<evidence type="ECO:0000313" key="1">
    <source>
        <dbReference type="EMBL" id="CAG8742957.1"/>
    </source>
</evidence>
<feature type="non-terminal residue" evidence="1">
    <location>
        <position position="52"/>
    </location>
</feature>
<dbReference type="Proteomes" id="UP000789375">
    <property type="component" value="Unassembled WGS sequence"/>
</dbReference>
<organism evidence="1 2">
    <name type="scientific">Funneliformis mosseae</name>
    <name type="common">Endomycorrhizal fungus</name>
    <name type="synonym">Glomus mosseae</name>
    <dbReference type="NCBI Taxonomy" id="27381"/>
    <lineage>
        <taxon>Eukaryota</taxon>
        <taxon>Fungi</taxon>
        <taxon>Fungi incertae sedis</taxon>
        <taxon>Mucoromycota</taxon>
        <taxon>Glomeromycotina</taxon>
        <taxon>Glomeromycetes</taxon>
        <taxon>Glomerales</taxon>
        <taxon>Glomeraceae</taxon>
        <taxon>Funneliformis</taxon>
    </lineage>
</organism>
<reference evidence="1" key="1">
    <citation type="submission" date="2021-06" db="EMBL/GenBank/DDBJ databases">
        <authorList>
            <person name="Kallberg Y."/>
            <person name="Tangrot J."/>
            <person name="Rosling A."/>
        </authorList>
    </citation>
    <scope>NUCLEOTIDE SEQUENCE</scope>
    <source>
        <strain evidence="1">87-6 pot B 2015</strain>
    </source>
</reference>
<comment type="caution">
    <text evidence="1">The sequence shown here is derived from an EMBL/GenBank/DDBJ whole genome shotgun (WGS) entry which is preliminary data.</text>
</comment>
<name>A0A9N9NKU9_FUNMO</name>
<evidence type="ECO:0000313" key="2">
    <source>
        <dbReference type="Proteomes" id="UP000789375"/>
    </source>
</evidence>
<dbReference type="EMBL" id="CAJVPP010021495">
    <property type="protein sequence ID" value="CAG8742957.1"/>
    <property type="molecule type" value="Genomic_DNA"/>
</dbReference>
<gene>
    <name evidence="1" type="ORF">FMOSSE_LOCUS16254</name>
</gene>
<dbReference type="AlphaFoldDB" id="A0A9N9NKU9"/>
<keyword evidence="2" id="KW-1185">Reference proteome</keyword>